<gene>
    <name evidence="1" type="ORF">F945_01824</name>
</gene>
<dbReference type="InterPro" id="IPR053158">
    <property type="entry name" value="CapK_Type1_Caps_Biosynth"/>
</dbReference>
<dbReference type="InterPro" id="IPR042099">
    <property type="entry name" value="ANL_N_sf"/>
</dbReference>
<protein>
    <recommendedName>
        <fullName evidence="3">AMP-dependent synthetase/ligase domain-containing protein</fullName>
    </recommendedName>
</protein>
<dbReference type="OrthoDB" id="3981340at2"/>
<dbReference type="Gene3D" id="3.40.50.12780">
    <property type="entry name" value="N-terminal domain of ligase-like"/>
    <property type="match status" value="1"/>
</dbReference>
<dbReference type="STRING" id="632955.GCA_000829675_02555"/>
<dbReference type="eggNOG" id="COG1541">
    <property type="taxonomic scope" value="Bacteria"/>
</dbReference>
<dbReference type="EMBL" id="ATGI01000022">
    <property type="protein sequence ID" value="EPF73945.1"/>
    <property type="molecule type" value="Genomic_DNA"/>
</dbReference>
<evidence type="ECO:0008006" key="3">
    <source>
        <dbReference type="Google" id="ProtNLM"/>
    </source>
</evidence>
<evidence type="ECO:0000313" key="1">
    <source>
        <dbReference type="EMBL" id="EPF73945.1"/>
    </source>
</evidence>
<dbReference type="NCBIfam" id="NF041596">
    <property type="entry name" value="fum_diaprop_lig_DdaG"/>
    <property type="match status" value="1"/>
</dbReference>
<organism evidence="1 2">
    <name type="scientific">Acinetobacter rudis CIP 110305</name>
    <dbReference type="NCBI Taxonomy" id="421052"/>
    <lineage>
        <taxon>Bacteria</taxon>
        <taxon>Pseudomonadati</taxon>
        <taxon>Pseudomonadota</taxon>
        <taxon>Gammaproteobacteria</taxon>
        <taxon>Moraxellales</taxon>
        <taxon>Moraxellaceae</taxon>
        <taxon>Acinetobacter</taxon>
    </lineage>
</organism>
<reference evidence="1 2" key="1">
    <citation type="submission" date="2013-06" db="EMBL/GenBank/DDBJ databases">
        <title>The Genome Sequence of Acinetobacter rudis CIP 110305.</title>
        <authorList>
            <consortium name="The Broad Institute Genome Sequencing Platform"/>
            <consortium name="The Broad Institute Genome Sequencing Center for Infectious Disease"/>
            <person name="Cerqueira G."/>
            <person name="Feldgarden M."/>
            <person name="Courvalin P."/>
            <person name="Perichon B."/>
            <person name="Grillot-Courvalin C."/>
            <person name="Clermont D."/>
            <person name="Rocha E."/>
            <person name="Yoon E.-J."/>
            <person name="Nemec A."/>
            <person name="Young S.K."/>
            <person name="Zeng Q."/>
            <person name="Gargeya S."/>
            <person name="Fitzgerald M."/>
            <person name="Abouelleil A."/>
            <person name="Alvarado L."/>
            <person name="Berlin A.M."/>
            <person name="Chapman S.B."/>
            <person name="Dewar J."/>
            <person name="Goldberg J."/>
            <person name="Griggs A."/>
            <person name="Gujja S."/>
            <person name="Hansen M."/>
            <person name="Howarth C."/>
            <person name="Imamovic A."/>
            <person name="Larimer J."/>
            <person name="McCowan C."/>
            <person name="Murphy C."/>
            <person name="Pearson M."/>
            <person name="Priest M."/>
            <person name="Roberts A."/>
            <person name="Saif S."/>
            <person name="Shea T."/>
            <person name="Sykes S."/>
            <person name="Wortman J."/>
            <person name="Nusbaum C."/>
            <person name="Birren B."/>
        </authorList>
    </citation>
    <scope>NUCLEOTIDE SEQUENCE [LARGE SCALE GENOMIC DNA]</scope>
    <source>
        <strain evidence="1 2">CIP 110305</strain>
    </source>
</reference>
<accession>S3N1E2</accession>
<proteinExistence type="predicted"/>
<dbReference type="AlphaFoldDB" id="S3N1E2"/>
<keyword evidence="2" id="KW-1185">Reference proteome</keyword>
<dbReference type="HOGENOM" id="CLU_707581_0_0_6"/>
<dbReference type="Proteomes" id="UP000014568">
    <property type="component" value="Unassembled WGS sequence"/>
</dbReference>
<name>S3N1E2_9GAMM</name>
<dbReference type="SUPFAM" id="SSF56801">
    <property type="entry name" value="Acetyl-CoA synthetase-like"/>
    <property type="match status" value="1"/>
</dbReference>
<sequence length="390" mass="44934">MNLELLINQYSIDFPWYLKLLRNKKIDYSRIESLPLMTEKILTQHYYHANINFSSYHRYFTSGTTTGKPKSILYSEKDQHHYLQQRLAVIGHFCGGMNTRACADLGTGHAAATAGQIFEMMGCNVELINFTQPIDQHINVLNSFQPEIFFTMPMILDRLIATGKLNFQPKKIITLGDVASQVWQRKIADFFNIDQTQILDLYGSIEIGSIAHFNHLYGHYQFDPYILPEVVPVQSIYPDSNYQGRGGILLLTSFAREYFPAVRFVSNDLIEGFSYKKLKDRTIYTFQRCLGRFSNEFKHGERIHLSDINDVMAKNLPYHNFDLDDQSGRLAIRIATKSIIPMSIIKNIKHDLLAKNPDVAQMISSGLVQNILIQCVDEKEININISKRRY</sequence>
<dbReference type="InterPro" id="IPR048223">
    <property type="entry name" value="DdaG_Ligase"/>
</dbReference>
<dbReference type="RefSeq" id="WP_016656231.1">
    <property type="nucleotide sequence ID" value="NZ_KE340353.1"/>
</dbReference>
<evidence type="ECO:0000313" key="2">
    <source>
        <dbReference type="Proteomes" id="UP000014568"/>
    </source>
</evidence>
<dbReference type="PATRIC" id="fig|421052.3.peg.1781"/>
<comment type="caution">
    <text evidence="1">The sequence shown here is derived from an EMBL/GenBank/DDBJ whole genome shotgun (WGS) entry which is preliminary data.</text>
</comment>
<dbReference type="PANTHER" id="PTHR36932:SF1">
    <property type="entry name" value="CAPSULAR POLYSACCHARIDE BIOSYNTHESIS PROTEIN"/>
    <property type="match status" value="1"/>
</dbReference>
<dbReference type="PANTHER" id="PTHR36932">
    <property type="entry name" value="CAPSULAR POLYSACCHARIDE BIOSYNTHESIS PROTEIN"/>
    <property type="match status" value="1"/>
</dbReference>